<reference evidence="2" key="1">
    <citation type="submission" date="2015-01" db="EMBL/GenBank/DDBJ databases">
        <authorList>
            <person name="Aksoy S."/>
            <person name="Warren W."/>
            <person name="Wilson R.K."/>
        </authorList>
    </citation>
    <scope>NUCLEOTIDE SEQUENCE [LARGE SCALE GENOMIC DNA]</scope>
    <source>
        <strain evidence="2">IAEA</strain>
    </source>
</reference>
<dbReference type="EnsemblMetazoa" id="GPPI034845-RA">
    <property type="protein sequence ID" value="GPPI034845-PA"/>
    <property type="gene ID" value="GPPI034845"/>
</dbReference>
<evidence type="ECO:0000313" key="2">
    <source>
        <dbReference type="Proteomes" id="UP000092460"/>
    </source>
</evidence>
<proteinExistence type="predicted"/>
<sequence>MAAKRTAIESIEVIVFRCGVKSLFSVMRLLSVRGPPVKGSICVCDAGDCGCDGLTGNSKSIFALRVFGVISSALCLSNTCQRTYGKISLCILHECLIRSSTETEELSNSVDYISLQETRKMCLDKALENTEYVKKLLGL</sequence>
<reference evidence="1" key="2">
    <citation type="submission" date="2020-05" db="UniProtKB">
        <authorList>
            <consortium name="EnsemblMetazoa"/>
        </authorList>
    </citation>
    <scope>IDENTIFICATION</scope>
    <source>
        <strain evidence="1">IAEA</strain>
    </source>
</reference>
<protein>
    <submittedName>
        <fullName evidence="1">Uncharacterized protein</fullName>
    </submittedName>
</protein>
<accession>A0A1B0BMJ2</accession>
<name>A0A1B0BMJ2_9MUSC</name>
<evidence type="ECO:0000313" key="1">
    <source>
        <dbReference type="EnsemblMetazoa" id="GPPI034845-PA"/>
    </source>
</evidence>
<dbReference type="AlphaFoldDB" id="A0A1B0BMJ2"/>
<dbReference type="EMBL" id="JXJN01016961">
    <property type="status" value="NOT_ANNOTATED_CDS"/>
    <property type="molecule type" value="Genomic_DNA"/>
</dbReference>
<organism evidence="1 2">
    <name type="scientific">Glossina palpalis gambiensis</name>
    <dbReference type="NCBI Taxonomy" id="67801"/>
    <lineage>
        <taxon>Eukaryota</taxon>
        <taxon>Metazoa</taxon>
        <taxon>Ecdysozoa</taxon>
        <taxon>Arthropoda</taxon>
        <taxon>Hexapoda</taxon>
        <taxon>Insecta</taxon>
        <taxon>Pterygota</taxon>
        <taxon>Neoptera</taxon>
        <taxon>Endopterygota</taxon>
        <taxon>Diptera</taxon>
        <taxon>Brachycera</taxon>
        <taxon>Muscomorpha</taxon>
        <taxon>Hippoboscoidea</taxon>
        <taxon>Glossinidae</taxon>
        <taxon>Glossina</taxon>
    </lineage>
</organism>
<dbReference type="EMBL" id="JXJN01016962">
    <property type="status" value="NOT_ANNOTATED_CDS"/>
    <property type="molecule type" value="Genomic_DNA"/>
</dbReference>
<dbReference type="VEuPathDB" id="VectorBase:GPPI034845"/>
<keyword evidence="2" id="KW-1185">Reference proteome</keyword>
<dbReference type="Proteomes" id="UP000092460">
    <property type="component" value="Unassembled WGS sequence"/>
</dbReference>